<dbReference type="EMBL" id="CAICTM010000727">
    <property type="protein sequence ID" value="CAB9515622.1"/>
    <property type="molecule type" value="Genomic_DNA"/>
</dbReference>
<dbReference type="AlphaFoldDB" id="A0A9N8HK36"/>
<feature type="region of interest" description="Disordered" evidence="1">
    <location>
        <begin position="112"/>
        <end position="143"/>
    </location>
</feature>
<feature type="domain" description="DUF6824" evidence="2">
    <location>
        <begin position="19"/>
        <end position="103"/>
    </location>
</feature>
<dbReference type="Pfam" id="PF20710">
    <property type="entry name" value="DUF6824"/>
    <property type="match status" value="1"/>
</dbReference>
<evidence type="ECO:0000313" key="4">
    <source>
        <dbReference type="Proteomes" id="UP001153069"/>
    </source>
</evidence>
<dbReference type="InterPro" id="IPR049227">
    <property type="entry name" value="DUF6824"/>
</dbReference>
<comment type="caution">
    <text evidence="3">The sequence shown here is derived from an EMBL/GenBank/DDBJ whole genome shotgun (WGS) entry which is preliminary data.</text>
</comment>
<evidence type="ECO:0000313" key="3">
    <source>
        <dbReference type="EMBL" id="CAB9515622.1"/>
    </source>
</evidence>
<evidence type="ECO:0000259" key="2">
    <source>
        <dbReference type="Pfam" id="PF20710"/>
    </source>
</evidence>
<protein>
    <submittedName>
        <fullName evidence="3">Nitrilase family, member 2</fullName>
    </submittedName>
</protein>
<accession>A0A9N8HK36</accession>
<name>A0A9N8HK36_9STRA</name>
<evidence type="ECO:0000256" key="1">
    <source>
        <dbReference type="SAM" id="MobiDB-lite"/>
    </source>
</evidence>
<feature type="compositionally biased region" description="Polar residues" evidence="1">
    <location>
        <begin position="132"/>
        <end position="141"/>
    </location>
</feature>
<dbReference type="OrthoDB" id="47030at2759"/>
<organism evidence="3 4">
    <name type="scientific">Seminavis robusta</name>
    <dbReference type="NCBI Taxonomy" id="568900"/>
    <lineage>
        <taxon>Eukaryota</taxon>
        <taxon>Sar</taxon>
        <taxon>Stramenopiles</taxon>
        <taxon>Ochrophyta</taxon>
        <taxon>Bacillariophyta</taxon>
        <taxon>Bacillariophyceae</taxon>
        <taxon>Bacillariophycidae</taxon>
        <taxon>Naviculales</taxon>
        <taxon>Naviculaceae</taxon>
        <taxon>Seminavis</taxon>
    </lineage>
</organism>
<reference evidence="3" key="1">
    <citation type="submission" date="2020-06" db="EMBL/GenBank/DDBJ databases">
        <authorList>
            <consortium name="Plant Systems Biology data submission"/>
        </authorList>
    </citation>
    <scope>NUCLEOTIDE SEQUENCE</scope>
    <source>
        <strain evidence="3">D6</strain>
    </source>
</reference>
<proteinExistence type="predicted"/>
<sequence length="279" mass="30668">MAFNLRNYLPADYQVGPHDCIIGRGKKCTQNPGNKRFRAIIQTTLDSYSNAPSKAKKSEIIMEVLSQVKADNGVGFVKQADGGRYIQVEEAASRIAIAQAFRDVLSGTYKSSKKHKQIRHLERKNEKKSQEKSATTSTSSGCEPVSRSIFFSEDVPMPSLVGISAAIDNTSSDLMKPASIHSVLPTSTSFDRFQLHDILNETTSMLLSVEMEQKQGAEEDWEPLPVQASDDIFSKLFTAFGTAEEDSLLCSNPFEPTPLAEGNNNHEFPLINAFAPMAA</sequence>
<gene>
    <name evidence="3" type="ORF">SEMRO_728_G193690.1</name>
</gene>
<keyword evidence="4" id="KW-1185">Reference proteome</keyword>
<feature type="compositionally biased region" description="Basic and acidic residues" evidence="1">
    <location>
        <begin position="119"/>
        <end position="131"/>
    </location>
</feature>
<dbReference type="Proteomes" id="UP001153069">
    <property type="component" value="Unassembled WGS sequence"/>
</dbReference>